<dbReference type="EMBL" id="JABCKV010000072">
    <property type="protein sequence ID" value="KAG5644392.1"/>
    <property type="molecule type" value="Genomic_DNA"/>
</dbReference>
<organism evidence="1 2">
    <name type="scientific">Asterophora parasitica</name>
    <dbReference type="NCBI Taxonomy" id="117018"/>
    <lineage>
        <taxon>Eukaryota</taxon>
        <taxon>Fungi</taxon>
        <taxon>Dikarya</taxon>
        <taxon>Basidiomycota</taxon>
        <taxon>Agaricomycotina</taxon>
        <taxon>Agaricomycetes</taxon>
        <taxon>Agaricomycetidae</taxon>
        <taxon>Agaricales</taxon>
        <taxon>Tricholomatineae</taxon>
        <taxon>Lyophyllaceae</taxon>
        <taxon>Asterophora</taxon>
    </lineage>
</organism>
<feature type="non-terminal residue" evidence="1">
    <location>
        <position position="1"/>
    </location>
</feature>
<reference evidence="1" key="1">
    <citation type="submission" date="2020-07" db="EMBL/GenBank/DDBJ databases">
        <authorList>
            <person name="Nieuwenhuis M."/>
            <person name="Van De Peppel L.J.J."/>
        </authorList>
    </citation>
    <scope>NUCLEOTIDE SEQUENCE</scope>
    <source>
        <strain evidence="1">AP01</strain>
        <tissue evidence="1">Mycelium</tissue>
    </source>
</reference>
<proteinExistence type="predicted"/>
<evidence type="ECO:0000313" key="1">
    <source>
        <dbReference type="EMBL" id="KAG5644392.1"/>
    </source>
</evidence>
<dbReference type="AlphaFoldDB" id="A0A9P7GBX2"/>
<dbReference type="Proteomes" id="UP000775547">
    <property type="component" value="Unassembled WGS sequence"/>
</dbReference>
<gene>
    <name evidence="1" type="ORF">DXG03_008620</name>
</gene>
<comment type="caution">
    <text evidence="1">The sequence shown here is derived from an EMBL/GenBank/DDBJ whole genome shotgun (WGS) entry which is preliminary data.</text>
</comment>
<reference evidence="1" key="2">
    <citation type="submission" date="2021-10" db="EMBL/GenBank/DDBJ databases">
        <title>Phylogenomics reveals ancestral predisposition of the termite-cultivated fungus Termitomyces towards a domesticated lifestyle.</title>
        <authorList>
            <person name="Auxier B."/>
            <person name="Grum-Grzhimaylo A."/>
            <person name="Cardenas M.E."/>
            <person name="Lodge J.D."/>
            <person name="Laessoe T."/>
            <person name="Pedersen O."/>
            <person name="Smith M.E."/>
            <person name="Kuyper T.W."/>
            <person name="Franco-Molano E.A."/>
            <person name="Baroni T.J."/>
            <person name="Aanen D.K."/>
        </authorList>
    </citation>
    <scope>NUCLEOTIDE SEQUENCE</scope>
    <source>
        <strain evidence="1">AP01</strain>
        <tissue evidence="1">Mycelium</tissue>
    </source>
</reference>
<protein>
    <submittedName>
        <fullName evidence="1">Uncharacterized protein</fullName>
    </submittedName>
</protein>
<accession>A0A9P7GBX2</accession>
<keyword evidence="2" id="KW-1185">Reference proteome</keyword>
<dbReference type="OrthoDB" id="2750929at2759"/>
<sequence>SKICFVTDFGYISRPIGQNLGDHVQQVLYEAVQASTNIVNLAGIAPLHKLLHASASQPSALLRVRFGCATHRGYRTEGHRLVAHRTIQTLHPDLLLPSDFVDLQRQKAILYVQSRSDASTVYLNYHSNPRNGKSSRVLFPSNATGFLYLHRPPSLPSIAAQIRLRITPEPDPDLFSIGADLLRGPRPWSIHLPQIVTSDMYAPFKAQIASDGLLDGGFMDSLKLAWQDCANLLPDTQTIVTLTQPFEINLEDTATFIRILTTGTQRRIIFQGLFVDHRQTHTASQSPYKYPYKGTALPSQLLESVLTSTHSGRILAHVETSPLPKHARPASRRPVLVLRILKILTPVEAVPGYDMFLPIPEEGGLLSKATTGPMAFDLEKPPQCLKDLQLLWE</sequence>
<name>A0A9P7GBX2_9AGAR</name>
<evidence type="ECO:0000313" key="2">
    <source>
        <dbReference type="Proteomes" id="UP000775547"/>
    </source>
</evidence>